<protein>
    <submittedName>
        <fullName evidence="2">Uncharacterized protein</fullName>
    </submittedName>
</protein>
<evidence type="ECO:0000256" key="1">
    <source>
        <dbReference type="SAM" id="Phobius"/>
    </source>
</evidence>
<keyword evidence="1" id="KW-0472">Membrane</keyword>
<dbReference type="Proteomes" id="UP000241690">
    <property type="component" value="Unassembled WGS sequence"/>
</dbReference>
<dbReference type="EMBL" id="KZ679675">
    <property type="protein sequence ID" value="PTB60218.1"/>
    <property type="molecule type" value="Genomic_DNA"/>
</dbReference>
<keyword evidence="1" id="KW-0812">Transmembrane</keyword>
<keyword evidence="3" id="KW-1185">Reference proteome</keyword>
<reference evidence="2 3" key="1">
    <citation type="submission" date="2016-07" db="EMBL/GenBank/DDBJ databases">
        <title>Multiple horizontal gene transfer events from other fungi enriched the ability of initially mycotrophic Trichoderma (Ascomycota) to feed on dead plant biomass.</title>
        <authorList>
            <consortium name="DOE Joint Genome Institute"/>
            <person name="Aerts A."/>
            <person name="Atanasova L."/>
            <person name="Chenthamara K."/>
            <person name="Zhang J."/>
            <person name="Grujic M."/>
            <person name="Henrissat B."/>
            <person name="Kuo A."/>
            <person name="Salamov A."/>
            <person name="Lipzen A."/>
            <person name="Labutti K."/>
            <person name="Barry K."/>
            <person name="Miao Y."/>
            <person name="Rahimi M.J."/>
            <person name="Shen Q."/>
            <person name="Grigoriev I.V."/>
            <person name="Kubicek C.P."/>
            <person name="Druzhinina I.S."/>
        </authorList>
    </citation>
    <scope>NUCLEOTIDE SEQUENCE [LARGE SCALE GENOMIC DNA]</scope>
    <source>
        <strain evidence="2 3">CBS 226.95</strain>
    </source>
</reference>
<dbReference type="RefSeq" id="XP_024779895.1">
    <property type="nucleotide sequence ID" value="XM_024913058.1"/>
</dbReference>
<feature type="transmembrane region" description="Helical" evidence="1">
    <location>
        <begin position="20"/>
        <end position="38"/>
    </location>
</feature>
<dbReference type="AlphaFoldDB" id="A0A2T4ATB3"/>
<gene>
    <name evidence="2" type="ORF">M431DRAFT_174069</name>
</gene>
<accession>A0A2T4ATB3</accession>
<organism evidence="2 3">
    <name type="scientific">Trichoderma harzianum CBS 226.95</name>
    <dbReference type="NCBI Taxonomy" id="983964"/>
    <lineage>
        <taxon>Eukaryota</taxon>
        <taxon>Fungi</taxon>
        <taxon>Dikarya</taxon>
        <taxon>Ascomycota</taxon>
        <taxon>Pezizomycotina</taxon>
        <taxon>Sordariomycetes</taxon>
        <taxon>Hypocreomycetidae</taxon>
        <taxon>Hypocreales</taxon>
        <taxon>Hypocreaceae</taxon>
        <taxon>Trichoderma</taxon>
    </lineage>
</organism>
<evidence type="ECO:0000313" key="2">
    <source>
        <dbReference type="EMBL" id="PTB60218.1"/>
    </source>
</evidence>
<proteinExistence type="predicted"/>
<evidence type="ECO:0000313" key="3">
    <source>
        <dbReference type="Proteomes" id="UP000241690"/>
    </source>
</evidence>
<sequence>MFLPHTMYVWRIIPGWDNIWTAPCHLLLLYFFLFPLFARRHVSTHHFGFENRHLGVLGQHAMATLFFHPLFSSFPLGRACIISLARQAWNKTFTLSICSSTISTYLCLSQLKTLRTRRTCAFRRCHVFCDEH</sequence>
<name>A0A2T4ATB3_TRIHA</name>
<keyword evidence="1" id="KW-1133">Transmembrane helix</keyword>
<dbReference type="GeneID" id="36621617"/>